<evidence type="ECO:0000259" key="4">
    <source>
        <dbReference type="Pfam" id="PF07912"/>
    </source>
</evidence>
<dbReference type="InterPro" id="IPR036249">
    <property type="entry name" value="Thioredoxin-like_sf"/>
</dbReference>
<feature type="domain" description="Endoplasmic reticulum resident protein 29 C-terminal" evidence="3">
    <location>
        <begin position="156"/>
        <end position="251"/>
    </location>
</feature>
<dbReference type="PANTHER" id="PTHR12211">
    <property type="entry name" value="ENDOPLASMIC RETICULUM PROTEIN ERP29"/>
    <property type="match status" value="1"/>
</dbReference>
<dbReference type="PROSITE" id="PS51257">
    <property type="entry name" value="PROKAR_LIPOPROTEIN"/>
    <property type="match status" value="1"/>
</dbReference>
<dbReference type="EMBL" id="GAKP01008116">
    <property type="protein sequence ID" value="JAC50836.1"/>
    <property type="molecule type" value="Transcribed_RNA"/>
</dbReference>
<organism evidence="5">
    <name type="scientific">Bactrocera dorsalis</name>
    <name type="common">Oriental fruit fly</name>
    <name type="synonym">Dacus dorsalis</name>
    <dbReference type="NCBI Taxonomy" id="27457"/>
    <lineage>
        <taxon>Eukaryota</taxon>
        <taxon>Metazoa</taxon>
        <taxon>Ecdysozoa</taxon>
        <taxon>Arthropoda</taxon>
        <taxon>Hexapoda</taxon>
        <taxon>Insecta</taxon>
        <taxon>Pterygota</taxon>
        <taxon>Neoptera</taxon>
        <taxon>Endopterygota</taxon>
        <taxon>Diptera</taxon>
        <taxon>Brachycera</taxon>
        <taxon>Muscomorpha</taxon>
        <taxon>Tephritoidea</taxon>
        <taxon>Tephritidae</taxon>
        <taxon>Bactrocera</taxon>
        <taxon>Bactrocera</taxon>
    </lineage>
</organism>
<dbReference type="CTD" id="37206"/>
<dbReference type="InterPro" id="IPR012883">
    <property type="entry name" value="ERp29_N"/>
</dbReference>
<dbReference type="GeneID" id="105224693"/>
<protein>
    <submittedName>
        <fullName evidence="5">Protein windbeutel</fullName>
    </submittedName>
</protein>
<dbReference type="PANTHER" id="PTHR12211:SF0">
    <property type="entry name" value="ENDOPLASMIC RETICULUM RESIDENT PROTEIN 29"/>
    <property type="match status" value="1"/>
</dbReference>
<dbReference type="RefSeq" id="XP_011201151.2">
    <property type="nucleotide sequence ID" value="XM_011202849.4"/>
</dbReference>
<feature type="signal peptide" evidence="2">
    <location>
        <begin position="1"/>
        <end position="28"/>
    </location>
</feature>
<gene>
    <name evidence="5" type="primary">WBL</name>
</gene>
<evidence type="ECO:0000259" key="3">
    <source>
        <dbReference type="Pfam" id="PF07749"/>
    </source>
</evidence>
<dbReference type="KEGG" id="bdr:105224693"/>
<dbReference type="SUPFAM" id="SSF47933">
    <property type="entry name" value="ERP29 C domain-like"/>
    <property type="match status" value="1"/>
</dbReference>
<dbReference type="Gene3D" id="3.40.30.10">
    <property type="entry name" value="Glutaredoxin"/>
    <property type="match status" value="1"/>
</dbReference>
<dbReference type="Gene3D" id="1.20.1150.12">
    <property type="entry name" value="Endoplasmic reticulum resident protein 29, C-terminal domain"/>
    <property type="match status" value="1"/>
</dbReference>
<sequence length="266" mass="29986">MQTATKYLKYAQLLASLVLVACVTTAAASSCAGCVDLDELNFDQTVERFPYALVKFDIAFPYGDKHEAFAAFSKTAHKVTKELLVATVGIKDYGENENKELGLRFKVDDKSFPAILLFKAGKLDQYVRFPTHLDVTLDNLKQFVTQHTDLYIGRDGCLKDFEELVKKYANKENAEQVALIAKAEQMLQGVAGDETKSASAKAYLVYMRKINEKGYDYVEDETKRLQRLKAGKVTDAKKLELQRKLNILEAFRVNKLTKLRSSEAEL</sequence>
<dbReference type="InterPro" id="IPR016855">
    <property type="entry name" value="ERp29"/>
</dbReference>
<dbReference type="InterPro" id="IPR011679">
    <property type="entry name" value="ERp29_C"/>
</dbReference>
<evidence type="ECO:0000256" key="1">
    <source>
        <dbReference type="ARBA" id="ARBA00022824"/>
    </source>
</evidence>
<evidence type="ECO:0000313" key="5">
    <source>
        <dbReference type="EMBL" id="JAC50837.1"/>
    </source>
</evidence>
<evidence type="ECO:0000256" key="2">
    <source>
        <dbReference type="SAM" id="SignalP"/>
    </source>
</evidence>
<feature type="chain" id="PRO_5007369280" evidence="2">
    <location>
        <begin position="29"/>
        <end position="266"/>
    </location>
</feature>
<dbReference type="InterPro" id="IPR036356">
    <property type="entry name" value="ERp29_C_sf"/>
</dbReference>
<name>A0A034W945_BACDO</name>
<dbReference type="Pfam" id="PF07749">
    <property type="entry name" value="ERp29"/>
    <property type="match status" value="1"/>
</dbReference>
<accession>A0A034W945</accession>
<keyword evidence="2" id="KW-0732">Signal</keyword>
<keyword evidence="1" id="KW-0256">Endoplasmic reticulum</keyword>
<dbReference type="GO" id="GO:0005788">
    <property type="term" value="C:endoplasmic reticulum lumen"/>
    <property type="evidence" value="ECO:0007669"/>
    <property type="project" value="InterPro"/>
</dbReference>
<dbReference type="EMBL" id="GAKP01008115">
    <property type="protein sequence ID" value="JAC50837.1"/>
    <property type="molecule type" value="Transcribed_RNA"/>
</dbReference>
<feature type="domain" description="ERp29 N-terminal" evidence="4">
    <location>
        <begin position="30"/>
        <end position="155"/>
    </location>
</feature>
<reference evidence="5" key="1">
    <citation type="journal article" date="2014" name="BMC Genomics">
        <title>Characterizing the developmental transcriptome of the oriental fruit fly, Bactrocera dorsalis (Diptera: Tephritidae) through comparative genomic analysis with Drosophila melanogaster utilizing modENCODE datasets.</title>
        <authorList>
            <person name="Geib S.M."/>
            <person name="Calla B."/>
            <person name="Hall B."/>
            <person name="Hou S."/>
            <person name="Manoukis N.C."/>
        </authorList>
    </citation>
    <scope>NUCLEOTIDE SEQUENCE</scope>
    <source>
        <strain evidence="5">Punador</strain>
    </source>
</reference>
<dbReference type="OrthoDB" id="417262at2759"/>
<dbReference type="SUPFAM" id="SSF52833">
    <property type="entry name" value="Thioredoxin-like"/>
    <property type="match status" value="1"/>
</dbReference>
<dbReference type="AlphaFoldDB" id="A0A034W945"/>
<dbReference type="CDD" id="cd00238">
    <property type="entry name" value="ERp29c"/>
    <property type="match status" value="1"/>
</dbReference>
<proteinExistence type="predicted"/>
<dbReference type="GO" id="GO:0009306">
    <property type="term" value="P:protein secretion"/>
    <property type="evidence" value="ECO:0007669"/>
    <property type="project" value="InterPro"/>
</dbReference>
<dbReference type="Pfam" id="PF07912">
    <property type="entry name" value="ERp29_N"/>
    <property type="match status" value="1"/>
</dbReference>